<sequence length="382" mass="42495">MRGFVDRHLLYSFSFFIFAVINQVPASLNFQTQEQSKLEKLPSCAACKVLTESFKKGIEKTKRGKFEGGDSAWEEDKLKSYAKSEIRLTEIQEHLCKDVQKGEIQCHDLAEELESIIEDWWFNQQDAYPDIHDYICIDQTKRCCPKNHFGPKCTKCPGFPDKVCNNNGKCKGAGTRKGNGQCLCDKNYAGETCTECAQGYYESYRDEDKLLCSICHPACANGCTGGGSAECQGECRSGWRLVENQGCVDINECLESKKYCPGNQFCVNKEGNYTCLTCDKACNGCTGDGPDMCIDCAEGYHEQDNICINSDILGRKRTENMARYATYFGLCAATCIILQKNVYAASAIGLLVGLYISVSEYMIATTGVQNTSPNFDFLPPMV</sequence>
<dbReference type="GeneID" id="105263738"/>
<evidence type="ECO:0000313" key="12">
    <source>
        <dbReference type="RefSeq" id="XP_011298434.1"/>
    </source>
</evidence>
<evidence type="ECO:0000256" key="1">
    <source>
        <dbReference type="ARBA" id="ARBA00004370"/>
    </source>
</evidence>
<feature type="chain" id="PRO_5040205619" evidence="8">
    <location>
        <begin position="27"/>
        <end position="382"/>
    </location>
</feature>
<feature type="signal peptide" evidence="8">
    <location>
        <begin position="1"/>
        <end position="26"/>
    </location>
</feature>
<dbReference type="KEGG" id="fas:105263738"/>
<keyword evidence="3" id="KW-0245">EGF-like domain</keyword>
<keyword evidence="7" id="KW-0325">Glycoprotein</keyword>
<feature type="domain" description="Laminin EGF-like" evidence="10">
    <location>
        <begin position="182"/>
        <end position="215"/>
    </location>
</feature>
<evidence type="ECO:0000256" key="8">
    <source>
        <dbReference type="SAM" id="SignalP"/>
    </source>
</evidence>
<dbReference type="PROSITE" id="PS01187">
    <property type="entry name" value="EGF_CA"/>
    <property type="match status" value="1"/>
</dbReference>
<dbReference type="PANTHER" id="PTHR24038">
    <property type="entry name" value="STABILIN"/>
    <property type="match status" value="1"/>
</dbReference>
<keyword evidence="6" id="KW-1015">Disulfide bond</keyword>
<evidence type="ECO:0000256" key="5">
    <source>
        <dbReference type="ARBA" id="ARBA00023136"/>
    </source>
</evidence>
<dbReference type="InterPro" id="IPR018097">
    <property type="entry name" value="EGF_Ca-bd_CS"/>
</dbReference>
<dbReference type="SUPFAM" id="SSF57184">
    <property type="entry name" value="Growth factor receptor domain"/>
    <property type="match status" value="1"/>
</dbReference>
<comment type="similarity">
    <text evidence="2">Belongs to the CRELD family.</text>
</comment>
<dbReference type="GO" id="GO:0005509">
    <property type="term" value="F:calcium ion binding"/>
    <property type="evidence" value="ECO:0007669"/>
    <property type="project" value="InterPro"/>
</dbReference>
<dbReference type="GO" id="GO:0048731">
    <property type="term" value="P:system development"/>
    <property type="evidence" value="ECO:0007669"/>
    <property type="project" value="UniProtKB-ARBA"/>
</dbReference>
<keyword evidence="5" id="KW-0472">Membrane</keyword>
<reference evidence="12" key="1">
    <citation type="submission" date="2025-08" db="UniProtKB">
        <authorList>
            <consortium name="RefSeq"/>
        </authorList>
    </citation>
    <scope>IDENTIFICATION</scope>
    <source>
        <strain evidence="12">USDA-PBARC FA_bdor</strain>
        <tissue evidence="12">Whole organism</tissue>
    </source>
</reference>
<dbReference type="AlphaFoldDB" id="A0A9R1SWH6"/>
<dbReference type="Pfam" id="PF11938">
    <property type="entry name" value="DUF3456"/>
    <property type="match status" value="1"/>
</dbReference>
<dbReference type="PANTHER" id="PTHR24038:SF11">
    <property type="entry name" value="INTEGRIN BETA-LIKE PROTEIN E"/>
    <property type="match status" value="1"/>
</dbReference>
<dbReference type="Pfam" id="PF00053">
    <property type="entry name" value="EGF_laminin"/>
    <property type="match status" value="1"/>
</dbReference>
<evidence type="ECO:0000256" key="6">
    <source>
        <dbReference type="ARBA" id="ARBA00023157"/>
    </source>
</evidence>
<name>A0A9R1SWH6_9HYME</name>
<accession>A0A9R1SWH6</accession>
<keyword evidence="4" id="KW-0106">Calcium</keyword>
<evidence type="ECO:0000256" key="3">
    <source>
        <dbReference type="ARBA" id="ARBA00022536"/>
    </source>
</evidence>
<dbReference type="InterPro" id="IPR002049">
    <property type="entry name" value="LE_dom"/>
</dbReference>
<evidence type="ECO:0000313" key="11">
    <source>
        <dbReference type="Proteomes" id="UP000694866"/>
    </source>
</evidence>
<dbReference type="OrthoDB" id="19903at2759"/>
<feature type="domain" description="EGF-like" evidence="9">
    <location>
        <begin position="182"/>
        <end position="193"/>
    </location>
</feature>
<dbReference type="GO" id="GO:0048513">
    <property type="term" value="P:animal organ development"/>
    <property type="evidence" value="ECO:0007669"/>
    <property type="project" value="UniProtKB-ARBA"/>
</dbReference>
<evidence type="ECO:0000259" key="9">
    <source>
        <dbReference type="PROSITE" id="PS00022"/>
    </source>
</evidence>
<evidence type="ECO:0000259" key="10">
    <source>
        <dbReference type="PROSITE" id="PS01248"/>
    </source>
</evidence>
<keyword evidence="8" id="KW-0732">Signal</keyword>
<dbReference type="Gene3D" id="2.10.220.10">
    <property type="entry name" value="Hormone Receptor, Insulin-like Growth Factor Receptor 1, Chain A, domain 2"/>
    <property type="match status" value="1"/>
</dbReference>
<dbReference type="PROSITE" id="PS00022">
    <property type="entry name" value="EGF_1"/>
    <property type="match status" value="1"/>
</dbReference>
<dbReference type="SMART" id="SM00261">
    <property type="entry name" value="FU"/>
    <property type="match status" value="2"/>
</dbReference>
<evidence type="ECO:0000256" key="7">
    <source>
        <dbReference type="ARBA" id="ARBA00023180"/>
    </source>
</evidence>
<dbReference type="InterPro" id="IPR000742">
    <property type="entry name" value="EGF"/>
</dbReference>
<dbReference type="RefSeq" id="XP_011298434.1">
    <property type="nucleotide sequence ID" value="XM_011300132.1"/>
</dbReference>
<dbReference type="Proteomes" id="UP000694866">
    <property type="component" value="Unplaced"/>
</dbReference>
<evidence type="ECO:0000256" key="4">
    <source>
        <dbReference type="ARBA" id="ARBA00022837"/>
    </source>
</evidence>
<protein>
    <submittedName>
        <fullName evidence="12">Cysteine-rich with EGF-like domain protein 2</fullName>
    </submittedName>
</protein>
<proteinExistence type="inferred from homology"/>
<gene>
    <name evidence="12" type="primary">Creld</name>
</gene>
<dbReference type="InterPro" id="IPR009030">
    <property type="entry name" value="Growth_fac_rcpt_cys_sf"/>
</dbReference>
<organism evidence="11 12">
    <name type="scientific">Fopius arisanus</name>
    <dbReference type="NCBI Taxonomy" id="64838"/>
    <lineage>
        <taxon>Eukaryota</taxon>
        <taxon>Metazoa</taxon>
        <taxon>Ecdysozoa</taxon>
        <taxon>Arthropoda</taxon>
        <taxon>Hexapoda</taxon>
        <taxon>Insecta</taxon>
        <taxon>Pterygota</taxon>
        <taxon>Neoptera</taxon>
        <taxon>Endopterygota</taxon>
        <taxon>Hymenoptera</taxon>
        <taxon>Apocrita</taxon>
        <taxon>Ichneumonoidea</taxon>
        <taxon>Braconidae</taxon>
        <taxon>Opiinae</taxon>
        <taxon>Fopius</taxon>
    </lineage>
</organism>
<dbReference type="CTD" id="33166"/>
<dbReference type="InterPro" id="IPR006212">
    <property type="entry name" value="Furin_repeat"/>
</dbReference>
<keyword evidence="11" id="KW-1185">Reference proteome</keyword>
<comment type="subcellular location">
    <subcellularLocation>
        <location evidence="1">Membrane</location>
    </subcellularLocation>
</comment>
<dbReference type="GO" id="GO:0016020">
    <property type="term" value="C:membrane"/>
    <property type="evidence" value="ECO:0007669"/>
    <property type="project" value="UniProtKB-SubCell"/>
</dbReference>
<evidence type="ECO:0000256" key="2">
    <source>
        <dbReference type="ARBA" id="ARBA00005897"/>
    </source>
</evidence>
<dbReference type="InterPro" id="IPR021852">
    <property type="entry name" value="DUF3456"/>
</dbReference>
<dbReference type="PROSITE" id="PS01248">
    <property type="entry name" value="EGF_LAM_1"/>
    <property type="match status" value="1"/>
</dbReference>